<dbReference type="InterPro" id="IPR002160">
    <property type="entry name" value="Prot_inh_Kunz-lg"/>
</dbReference>
<organism evidence="4 5">
    <name type="scientific">Capsicum annuum</name>
    <name type="common">Capsicum pepper</name>
    <dbReference type="NCBI Taxonomy" id="4072"/>
    <lineage>
        <taxon>Eukaryota</taxon>
        <taxon>Viridiplantae</taxon>
        <taxon>Streptophyta</taxon>
        <taxon>Embryophyta</taxon>
        <taxon>Tracheophyta</taxon>
        <taxon>Spermatophyta</taxon>
        <taxon>Magnoliopsida</taxon>
        <taxon>eudicotyledons</taxon>
        <taxon>Gunneridae</taxon>
        <taxon>Pentapetalae</taxon>
        <taxon>asterids</taxon>
        <taxon>lamiids</taxon>
        <taxon>Solanales</taxon>
        <taxon>Solanaceae</taxon>
        <taxon>Solanoideae</taxon>
        <taxon>Capsiceae</taxon>
        <taxon>Capsicum</taxon>
    </lineage>
</organism>
<gene>
    <name evidence="4" type="ORF">T459_15290</name>
</gene>
<reference evidence="4 5" key="2">
    <citation type="journal article" date="2017" name="Genome Biol.">
        <title>New reference genome sequences of hot pepper reveal the massive evolution of plant disease-resistance genes by retroduplication.</title>
        <authorList>
            <person name="Kim S."/>
            <person name="Park J."/>
            <person name="Yeom S.I."/>
            <person name="Kim Y.M."/>
            <person name="Seo E."/>
            <person name="Kim K.T."/>
            <person name="Kim M.S."/>
            <person name="Lee J.M."/>
            <person name="Cheong K."/>
            <person name="Shin H.S."/>
            <person name="Kim S.B."/>
            <person name="Han K."/>
            <person name="Lee J."/>
            <person name="Park M."/>
            <person name="Lee H.A."/>
            <person name="Lee H.Y."/>
            <person name="Lee Y."/>
            <person name="Oh S."/>
            <person name="Lee J.H."/>
            <person name="Choi E."/>
            <person name="Choi E."/>
            <person name="Lee S.E."/>
            <person name="Jeon J."/>
            <person name="Kim H."/>
            <person name="Choi G."/>
            <person name="Song H."/>
            <person name="Lee J."/>
            <person name="Lee S.C."/>
            <person name="Kwon J.K."/>
            <person name="Lee H.Y."/>
            <person name="Koo N."/>
            <person name="Hong Y."/>
            <person name="Kim R.W."/>
            <person name="Kang W.H."/>
            <person name="Huh J.H."/>
            <person name="Kang B.C."/>
            <person name="Yang T.J."/>
            <person name="Lee Y.H."/>
            <person name="Bennetzen J.L."/>
            <person name="Choi D."/>
        </authorList>
    </citation>
    <scope>NUCLEOTIDE SEQUENCE [LARGE SCALE GENOMIC DNA]</scope>
    <source>
        <strain evidence="5">cv. CM334</strain>
    </source>
</reference>
<dbReference type="Gramene" id="PHT82275">
    <property type="protein sequence ID" value="PHT82275"/>
    <property type="gene ID" value="T459_15290"/>
</dbReference>
<dbReference type="InterPro" id="IPR056368">
    <property type="entry name" value="KTI1"/>
</dbReference>
<evidence type="ECO:0000313" key="5">
    <source>
        <dbReference type="Proteomes" id="UP000222542"/>
    </source>
</evidence>
<feature type="chain" id="PRO_5013767377" evidence="3">
    <location>
        <begin position="17"/>
        <end position="178"/>
    </location>
</feature>
<evidence type="ECO:0000256" key="1">
    <source>
        <dbReference type="ARBA" id="ARBA00005440"/>
    </source>
</evidence>
<accession>A0A2G2ZK22</accession>
<dbReference type="SUPFAM" id="SSF50386">
    <property type="entry name" value="STI-like"/>
    <property type="match status" value="1"/>
</dbReference>
<dbReference type="AlphaFoldDB" id="A0A2G2ZK22"/>
<dbReference type="InterPro" id="IPR011065">
    <property type="entry name" value="Kunitz_inhibitor_STI-like_sf"/>
</dbReference>
<dbReference type="GO" id="GO:0004866">
    <property type="term" value="F:endopeptidase inhibitor activity"/>
    <property type="evidence" value="ECO:0007669"/>
    <property type="project" value="InterPro"/>
</dbReference>
<dbReference type="SMART" id="SM00452">
    <property type="entry name" value="STI"/>
    <property type="match status" value="1"/>
</dbReference>
<dbReference type="PANTHER" id="PTHR33107">
    <property type="entry name" value="KUNITZ TRYPSIN INHIBITOR 2"/>
    <property type="match status" value="1"/>
</dbReference>
<evidence type="ECO:0000256" key="3">
    <source>
        <dbReference type="SAM" id="SignalP"/>
    </source>
</evidence>
<dbReference type="Proteomes" id="UP000222542">
    <property type="component" value="Unassembled WGS sequence"/>
</dbReference>
<proteinExistence type="inferred from homology"/>
<keyword evidence="2" id="KW-0646">Protease inhibitor</keyword>
<reference evidence="4 5" key="1">
    <citation type="journal article" date="2014" name="Nat. Genet.">
        <title>Genome sequence of the hot pepper provides insights into the evolution of pungency in Capsicum species.</title>
        <authorList>
            <person name="Kim S."/>
            <person name="Park M."/>
            <person name="Yeom S.I."/>
            <person name="Kim Y.M."/>
            <person name="Lee J.M."/>
            <person name="Lee H.A."/>
            <person name="Seo E."/>
            <person name="Choi J."/>
            <person name="Cheong K."/>
            <person name="Kim K.T."/>
            <person name="Jung K."/>
            <person name="Lee G.W."/>
            <person name="Oh S.K."/>
            <person name="Bae C."/>
            <person name="Kim S.B."/>
            <person name="Lee H.Y."/>
            <person name="Kim S.Y."/>
            <person name="Kim M.S."/>
            <person name="Kang B.C."/>
            <person name="Jo Y.D."/>
            <person name="Yang H.B."/>
            <person name="Jeong H.J."/>
            <person name="Kang W.H."/>
            <person name="Kwon J.K."/>
            <person name="Shin C."/>
            <person name="Lim J.Y."/>
            <person name="Park J.H."/>
            <person name="Huh J.H."/>
            <person name="Kim J.S."/>
            <person name="Kim B.D."/>
            <person name="Cohen O."/>
            <person name="Paran I."/>
            <person name="Suh M.C."/>
            <person name="Lee S.B."/>
            <person name="Kim Y.K."/>
            <person name="Shin Y."/>
            <person name="Noh S.J."/>
            <person name="Park J."/>
            <person name="Seo Y.S."/>
            <person name="Kwon S.Y."/>
            <person name="Kim H.A."/>
            <person name="Park J.M."/>
            <person name="Kim H.J."/>
            <person name="Choi S.B."/>
            <person name="Bosland P.W."/>
            <person name="Reeves G."/>
            <person name="Jo S.H."/>
            <person name="Lee B.W."/>
            <person name="Cho H.T."/>
            <person name="Choi H.S."/>
            <person name="Lee M.S."/>
            <person name="Yu Y."/>
            <person name="Do Choi Y."/>
            <person name="Park B.S."/>
            <person name="van Deynze A."/>
            <person name="Ashrafi H."/>
            <person name="Hill T."/>
            <person name="Kim W.T."/>
            <person name="Pai H.S."/>
            <person name="Ahn H.K."/>
            <person name="Yeam I."/>
            <person name="Giovannoni J.J."/>
            <person name="Rose J.K."/>
            <person name="Sorensen I."/>
            <person name="Lee S.J."/>
            <person name="Kim R.W."/>
            <person name="Choi I.Y."/>
            <person name="Choi B.S."/>
            <person name="Lim J.S."/>
            <person name="Lee Y.H."/>
            <person name="Choi D."/>
        </authorList>
    </citation>
    <scope>NUCLEOTIDE SEQUENCE [LARGE SCALE GENOMIC DNA]</scope>
    <source>
        <strain evidence="5">cv. CM334</strain>
    </source>
</reference>
<sequence length="178" mass="19591">MKTILLLIFLPLATCATTTDTPNNQRLIDVLDTKGKPVKSGNRYRILPTHYTMDGGGIRLANIGDQQNTTCPTSIVQAHPVTDLGILVDNIGSHLPPLPQTISTGAKLGDRLDLSSWFQIWLLGGNYQLVFCLERVVDCKYIGIVLQNGYRRLIVLSEDPIMPVLFKLDDKFGLAADA</sequence>
<dbReference type="CDD" id="cd00178">
    <property type="entry name" value="beta-trefoil_STI"/>
    <property type="match status" value="1"/>
</dbReference>
<evidence type="ECO:0000256" key="2">
    <source>
        <dbReference type="ARBA" id="ARBA00022690"/>
    </source>
</evidence>
<dbReference type="Gene3D" id="2.80.10.50">
    <property type="match status" value="2"/>
</dbReference>
<dbReference type="Pfam" id="PF00197">
    <property type="entry name" value="Kunitz_legume"/>
    <property type="match status" value="2"/>
</dbReference>
<evidence type="ECO:0000313" key="4">
    <source>
        <dbReference type="EMBL" id="PHT82275.1"/>
    </source>
</evidence>
<comment type="caution">
    <text evidence="4">The sequence shown here is derived from an EMBL/GenBank/DDBJ whole genome shotgun (WGS) entry which is preliminary data.</text>
</comment>
<comment type="similarity">
    <text evidence="1">Belongs to the protease inhibitor I3 (leguminous Kunitz-type inhibitor) family.</text>
</comment>
<feature type="signal peptide" evidence="3">
    <location>
        <begin position="1"/>
        <end position="16"/>
    </location>
</feature>
<dbReference type="EMBL" id="AYRZ02000005">
    <property type="protein sequence ID" value="PHT82275.1"/>
    <property type="molecule type" value="Genomic_DNA"/>
</dbReference>
<keyword evidence="5" id="KW-1185">Reference proteome</keyword>
<name>A0A2G2ZK22_CAPAN</name>
<protein>
    <submittedName>
        <fullName evidence="4">Uncharacterized protein</fullName>
    </submittedName>
</protein>
<dbReference type="PANTHER" id="PTHR33107:SF39">
    <property type="entry name" value="KUNITZ-TYPE SERINE PROTEASE INHIBITOR DRTI-LIKE"/>
    <property type="match status" value="1"/>
</dbReference>
<keyword evidence="3" id="KW-0732">Signal</keyword>